<dbReference type="InterPro" id="IPR011992">
    <property type="entry name" value="EF-hand-dom_pair"/>
</dbReference>
<reference evidence="11" key="1">
    <citation type="journal article" date="2023" name="DNA Res.">
        <title>Chromosome-level genome assembly of Phrynocephalus forsythii using third-generation DNA sequencing and Hi-C analysis.</title>
        <authorList>
            <person name="Qi Y."/>
            <person name="Zhao W."/>
            <person name="Zhao Y."/>
            <person name="Niu C."/>
            <person name="Cao S."/>
            <person name="Zhang Y."/>
        </authorList>
    </citation>
    <scope>NUCLEOTIDE SEQUENCE</scope>
    <source>
        <tissue evidence="11">Muscle</tissue>
    </source>
</reference>
<dbReference type="Pfam" id="PF00648">
    <property type="entry name" value="Peptidase_C2"/>
    <property type="match status" value="1"/>
</dbReference>
<sequence>MAQPGITIHLTKDPSATVAARVFPYRDQRYQDLKRRCLRERRLFVDPEFQPRMESLGYHELGPGSRKLQGMVWKRPKDICAPGIPHFVLEGMNRMDVCQGQLGDCWFLAAAASLTLYPPLLRRVVPSGQSFQAADYAGIFHFQFWQYGQWVDVVVDDLLPTKDNKLLFVRSPTDDEFWVPLLEKAYAKLNDSYEAMNGGFMNEAFVDFTGGIGETIRLKAPNPKLFKTIQAVLNKGSLMGAHIQVTSLEDREAQTSQGLVKGHTYSITGIHKLTFGDREVRLLRLRNPWGDKEWTGRWSDKSPVWEYVDPELRAKLNVDMRDGEFWMQLKDFVQHFDMLEICHFCPDTDGEGSSHCWDVDCFQGRWVKGHSAGGHQSIQPWDLFWINPQFHVALLGPDECQLRKLQRKEQGHKDPTCTLLVSLMQRDQRRRRNRGKDFLIIGFQIFQLSRAGQRREMLPALRPVSPPSIDYSRDITGYFRLPPGDYVIIPSTHSPFQEADFTLRIFTEKKHQCLEMDEEISAEGKVLQVMKPPMTGQDQRLVEETFLKYAGQDQRAGPAELQALLNQDGSKIVSLNMEGFSAEQCRKLIQYFCQGSQSGKLTLHDFLQFCVRLQEWERIFAMYDMDRSGTMNTHEMRLALEAAGFHLNKRTMEALVKKYSDPWLQIDFERFVVFMTHVEKVFWLCKSRDVSGRGEINMTEKEWMELSTFP</sequence>
<evidence type="ECO:0000256" key="5">
    <source>
        <dbReference type="ARBA" id="ARBA00022807"/>
    </source>
</evidence>
<feature type="active site" evidence="7 8">
    <location>
        <position position="287"/>
    </location>
</feature>
<dbReference type="PROSITE" id="PS00139">
    <property type="entry name" value="THIOL_PROTEASE_CYS"/>
    <property type="match status" value="1"/>
</dbReference>
<dbReference type="InterPro" id="IPR001300">
    <property type="entry name" value="Peptidase_C2_calpain_cat"/>
</dbReference>
<evidence type="ECO:0000256" key="1">
    <source>
        <dbReference type="ARBA" id="ARBA00007623"/>
    </source>
</evidence>
<dbReference type="PANTHER" id="PTHR10183:SF280">
    <property type="entry name" value="CALPAIN-12"/>
    <property type="match status" value="1"/>
</dbReference>
<dbReference type="InterPro" id="IPR018247">
    <property type="entry name" value="EF_Hand_1_Ca_BS"/>
</dbReference>
<dbReference type="SMART" id="SM00230">
    <property type="entry name" value="CysPc"/>
    <property type="match status" value="1"/>
</dbReference>
<dbReference type="GO" id="GO:0006508">
    <property type="term" value="P:proteolysis"/>
    <property type="evidence" value="ECO:0007669"/>
    <property type="project" value="UniProtKB-KW"/>
</dbReference>
<comment type="caution">
    <text evidence="11">The sequence shown here is derived from an EMBL/GenBank/DDBJ whole genome shotgun (WGS) entry which is preliminary data.</text>
</comment>
<dbReference type="FunFam" id="3.90.70.10:FF:000001">
    <property type="entry name" value="Calpain-1 catalytic subunit"/>
    <property type="match status" value="1"/>
</dbReference>
<keyword evidence="6" id="KW-0106">Calcium</keyword>
<evidence type="ECO:0000259" key="9">
    <source>
        <dbReference type="PROSITE" id="PS50203"/>
    </source>
</evidence>
<dbReference type="PANTHER" id="PTHR10183">
    <property type="entry name" value="CALPAIN"/>
    <property type="match status" value="1"/>
</dbReference>
<proteinExistence type="inferred from homology"/>
<evidence type="ECO:0000256" key="7">
    <source>
        <dbReference type="PIRSR" id="PIRSR622684-1"/>
    </source>
</evidence>
<dbReference type="SUPFAM" id="SSF47473">
    <property type="entry name" value="EF-hand"/>
    <property type="match status" value="1"/>
</dbReference>
<dbReference type="InterPro" id="IPR038765">
    <property type="entry name" value="Papain-like_cys_pep_sf"/>
</dbReference>
<dbReference type="InterPro" id="IPR036213">
    <property type="entry name" value="Calpain_III_sf"/>
</dbReference>
<dbReference type="Gene3D" id="1.10.238.10">
    <property type="entry name" value="EF-hand"/>
    <property type="match status" value="1"/>
</dbReference>
<dbReference type="PROSITE" id="PS50222">
    <property type="entry name" value="EF_HAND_2"/>
    <property type="match status" value="1"/>
</dbReference>
<dbReference type="PROSITE" id="PS50203">
    <property type="entry name" value="CALPAIN_CAT"/>
    <property type="match status" value="1"/>
</dbReference>
<gene>
    <name evidence="11" type="ORF">JRQ81_011456</name>
</gene>
<dbReference type="GO" id="GO:0004198">
    <property type="term" value="F:calcium-dependent cysteine-type endopeptidase activity"/>
    <property type="evidence" value="ECO:0007669"/>
    <property type="project" value="InterPro"/>
</dbReference>
<dbReference type="InterPro" id="IPR002048">
    <property type="entry name" value="EF_hand_dom"/>
</dbReference>
<evidence type="ECO:0000313" key="11">
    <source>
        <dbReference type="EMBL" id="KAJ7303942.1"/>
    </source>
</evidence>
<protein>
    <submittedName>
        <fullName evidence="11">Uncharacterized protein</fullName>
    </submittedName>
</protein>
<dbReference type="SUPFAM" id="SSF54001">
    <property type="entry name" value="Cysteine proteinases"/>
    <property type="match status" value="1"/>
</dbReference>
<evidence type="ECO:0000256" key="4">
    <source>
        <dbReference type="ARBA" id="ARBA00022801"/>
    </source>
</evidence>
<feature type="active site" evidence="7 8">
    <location>
        <position position="263"/>
    </location>
</feature>
<evidence type="ECO:0000256" key="6">
    <source>
        <dbReference type="ARBA" id="ARBA00022837"/>
    </source>
</evidence>
<dbReference type="Proteomes" id="UP001142489">
    <property type="component" value="Unassembled WGS sequence"/>
</dbReference>
<keyword evidence="2 8" id="KW-0645">Protease</keyword>
<accession>A0A9Q1AQK6</accession>
<evidence type="ECO:0000256" key="2">
    <source>
        <dbReference type="ARBA" id="ARBA00022670"/>
    </source>
</evidence>
<keyword evidence="4 8" id="KW-0378">Hydrolase</keyword>
<dbReference type="PROSITE" id="PS00018">
    <property type="entry name" value="EF_HAND_1"/>
    <property type="match status" value="1"/>
</dbReference>
<comment type="similarity">
    <text evidence="1">Belongs to the peptidase C2 family.</text>
</comment>
<dbReference type="FunFam" id="2.60.120.380:FF:000011">
    <property type="entry name" value="Calpain 12"/>
    <property type="match status" value="1"/>
</dbReference>
<dbReference type="Gene3D" id="2.60.120.380">
    <property type="match status" value="1"/>
</dbReference>
<evidence type="ECO:0000259" key="10">
    <source>
        <dbReference type="PROSITE" id="PS50222"/>
    </source>
</evidence>
<evidence type="ECO:0000256" key="8">
    <source>
        <dbReference type="PROSITE-ProRule" id="PRU00239"/>
    </source>
</evidence>
<dbReference type="GO" id="GO:0005509">
    <property type="term" value="F:calcium ion binding"/>
    <property type="evidence" value="ECO:0007669"/>
    <property type="project" value="InterPro"/>
</dbReference>
<keyword evidence="12" id="KW-1185">Reference proteome</keyword>
<keyword evidence="5 8" id="KW-0788">Thiol protease</keyword>
<dbReference type="OrthoDB" id="424753at2759"/>
<dbReference type="AlphaFoldDB" id="A0A9Q1AQK6"/>
<dbReference type="InterPro" id="IPR022684">
    <property type="entry name" value="Calpain_cysteine_protease"/>
</dbReference>
<evidence type="ECO:0000256" key="3">
    <source>
        <dbReference type="ARBA" id="ARBA00022723"/>
    </source>
</evidence>
<feature type="active site" evidence="7 8">
    <location>
        <position position="105"/>
    </location>
</feature>
<dbReference type="PRINTS" id="PR00704">
    <property type="entry name" value="CALPAIN"/>
</dbReference>
<dbReference type="InterPro" id="IPR022682">
    <property type="entry name" value="Calpain_domain_III"/>
</dbReference>
<dbReference type="CDD" id="cd00044">
    <property type="entry name" value="CysPc"/>
    <property type="match status" value="1"/>
</dbReference>
<dbReference type="InterPro" id="IPR000169">
    <property type="entry name" value="Pept_cys_AS"/>
</dbReference>
<dbReference type="SMART" id="SM00720">
    <property type="entry name" value="calpain_III"/>
    <property type="match status" value="1"/>
</dbReference>
<dbReference type="InterPro" id="IPR022683">
    <property type="entry name" value="Calpain_III"/>
</dbReference>
<dbReference type="SUPFAM" id="SSF49758">
    <property type="entry name" value="Calpain large subunit, middle domain (domain III)"/>
    <property type="match status" value="1"/>
</dbReference>
<name>A0A9Q1AQK6_9SAUR</name>
<organism evidence="11 12">
    <name type="scientific">Phrynocephalus forsythii</name>
    <dbReference type="NCBI Taxonomy" id="171643"/>
    <lineage>
        <taxon>Eukaryota</taxon>
        <taxon>Metazoa</taxon>
        <taxon>Chordata</taxon>
        <taxon>Craniata</taxon>
        <taxon>Vertebrata</taxon>
        <taxon>Euteleostomi</taxon>
        <taxon>Lepidosauria</taxon>
        <taxon>Squamata</taxon>
        <taxon>Bifurcata</taxon>
        <taxon>Unidentata</taxon>
        <taxon>Episquamata</taxon>
        <taxon>Toxicofera</taxon>
        <taxon>Iguania</taxon>
        <taxon>Acrodonta</taxon>
        <taxon>Agamidae</taxon>
        <taxon>Agaminae</taxon>
        <taxon>Phrynocephalus</taxon>
    </lineage>
</organism>
<dbReference type="Pfam" id="PF01067">
    <property type="entry name" value="Calpain_III"/>
    <property type="match status" value="1"/>
</dbReference>
<keyword evidence="3" id="KW-0479">Metal-binding</keyword>
<dbReference type="GO" id="GO:0005737">
    <property type="term" value="C:cytoplasm"/>
    <property type="evidence" value="ECO:0007669"/>
    <property type="project" value="TreeGrafter"/>
</dbReference>
<dbReference type="EMBL" id="JAPFRF010000023">
    <property type="protein sequence ID" value="KAJ7303942.1"/>
    <property type="molecule type" value="Genomic_DNA"/>
</dbReference>
<feature type="domain" description="EF-hand" evidence="10">
    <location>
        <begin position="611"/>
        <end position="646"/>
    </location>
</feature>
<evidence type="ECO:0000313" key="12">
    <source>
        <dbReference type="Proteomes" id="UP001142489"/>
    </source>
</evidence>
<feature type="domain" description="Calpain catalytic" evidence="9">
    <location>
        <begin position="43"/>
        <end position="345"/>
    </location>
</feature>
<dbReference type="Gene3D" id="3.90.70.10">
    <property type="entry name" value="Cysteine proteinases"/>
    <property type="match status" value="1"/>
</dbReference>